<dbReference type="Proteomes" id="UP000027936">
    <property type="component" value="Unassembled WGS sequence"/>
</dbReference>
<feature type="transmembrane region" description="Helical" evidence="1">
    <location>
        <begin position="134"/>
        <end position="155"/>
    </location>
</feature>
<reference evidence="2 3" key="1">
    <citation type="submission" date="2014-04" db="EMBL/GenBank/DDBJ databases">
        <title>Draft genome sequence of Bacillus azotoformans MEV2011, a (co-) denitrifying strain unable to grow in the presence of oxygen.</title>
        <authorList>
            <person name="Nielsen M."/>
            <person name="Schreiber L."/>
            <person name="Finster K."/>
            <person name="Schramm A."/>
        </authorList>
    </citation>
    <scope>NUCLEOTIDE SEQUENCE [LARGE SCALE GENOMIC DNA]</scope>
    <source>
        <strain evidence="2 3">MEV2011</strain>
    </source>
</reference>
<feature type="transmembrane region" description="Helical" evidence="1">
    <location>
        <begin position="110"/>
        <end position="128"/>
    </location>
</feature>
<proteinExistence type="predicted"/>
<keyword evidence="1" id="KW-1133">Transmembrane helix</keyword>
<gene>
    <name evidence="2" type="ORF">M670_02576</name>
</gene>
<dbReference type="OrthoDB" id="2380880at2"/>
<comment type="caution">
    <text evidence="2">The sequence shown here is derived from an EMBL/GenBank/DDBJ whole genome shotgun (WGS) entry which is preliminary data.</text>
</comment>
<evidence type="ECO:0000313" key="2">
    <source>
        <dbReference type="EMBL" id="KEF38157.1"/>
    </source>
</evidence>
<dbReference type="AlphaFoldDB" id="A0A072NLP7"/>
<dbReference type="EMBL" id="JJRY01000009">
    <property type="protein sequence ID" value="KEF38157.1"/>
    <property type="molecule type" value="Genomic_DNA"/>
</dbReference>
<feature type="transmembrane region" description="Helical" evidence="1">
    <location>
        <begin position="84"/>
        <end position="103"/>
    </location>
</feature>
<feature type="transmembrane region" description="Helical" evidence="1">
    <location>
        <begin position="162"/>
        <end position="182"/>
    </location>
</feature>
<sequence length="183" mass="20971">MDDARKNIVLREIKYWKEHRLLPEQYCDFLITLYTEGSETGQEVTEKKSFSLKNFIFQLINILIISLLILTFTVIYFTELSIDLQIGLITVFVGMCFSGAVFFYKKNHSVFFHIALITGILILFLGSVNTISTIFLGAQIGLILMILLNCLFWVFLGFRLKLKYLTISGIAGALLLITYTFIL</sequence>
<feature type="transmembrane region" description="Helical" evidence="1">
    <location>
        <begin position="55"/>
        <end position="78"/>
    </location>
</feature>
<name>A0A072NLP7_SCHAZ</name>
<dbReference type="RefSeq" id="WP_035195907.1">
    <property type="nucleotide sequence ID" value="NZ_JJRY01000009.1"/>
</dbReference>
<evidence type="ECO:0000256" key="1">
    <source>
        <dbReference type="SAM" id="Phobius"/>
    </source>
</evidence>
<keyword evidence="1" id="KW-0472">Membrane</keyword>
<organism evidence="2 3">
    <name type="scientific">Schinkia azotoformans MEV2011</name>
    <dbReference type="NCBI Taxonomy" id="1348973"/>
    <lineage>
        <taxon>Bacteria</taxon>
        <taxon>Bacillati</taxon>
        <taxon>Bacillota</taxon>
        <taxon>Bacilli</taxon>
        <taxon>Bacillales</taxon>
        <taxon>Bacillaceae</taxon>
        <taxon>Calidifontibacillus/Schinkia group</taxon>
        <taxon>Schinkia</taxon>
    </lineage>
</organism>
<dbReference type="PATRIC" id="fig|1348973.3.peg.2494"/>
<protein>
    <recommendedName>
        <fullName evidence="4">DUF2157 domain-containing protein</fullName>
    </recommendedName>
</protein>
<accession>A0A072NLP7</accession>
<evidence type="ECO:0008006" key="4">
    <source>
        <dbReference type="Google" id="ProtNLM"/>
    </source>
</evidence>
<evidence type="ECO:0000313" key="3">
    <source>
        <dbReference type="Proteomes" id="UP000027936"/>
    </source>
</evidence>
<keyword evidence="1" id="KW-0812">Transmembrane</keyword>